<keyword evidence="4" id="KW-0067">ATP-binding</keyword>
<dbReference type="PATRIC" id="fig|517011.3.peg.1564"/>
<dbReference type="Pfam" id="PF14524">
    <property type="entry name" value="Wzt_C"/>
    <property type="match status" value="1"/>
</dbReference>
<dbReference type="InterPro" id="IPR003593">
    <property type="entry name" value="AAA+_ATPase"/>
</dbReference>
<evidence type="ECO:0000256" key="1">
    <source>
        <dbReference type="ARBA" id="ARBA00005417"/>
    </source>
</evidence>
<comment type="similarity">
    <text evidence="1">Belongs to the ABC transporter superfamily.</text>
</comment>
<dbReference type="Gene3D" id="3.40.50.300">
    <property type="entry name" value="P-loop containing nucleotide triphosphate hydrolases"/>
    <property type="match status" value="1"/>
</dbReference>
<dbReference type="InterPro" id="IPR029439">
    <property type="entry name" value="Wzt_C"/>
</dbReference>
<dbReference type="PANTHER" id="PTHR46743:SF2">
    <property type="entry name" value="TEICHOIC ACIDS EXPORT ATP-BINDING PROTEIN TAGH"/>
    <property type="match status" value="1"/>
</dbReference>
<gene>
    <name evidence="6" type="ORF">ABB28_09475</name>
</gene>
<dbReference type="SMART" id="SM00382">
    <property type="entry name" value="AAA"/>
    <property type="match status" value="1"/>
</dbReference>
<dbReference type="InterPro" id="IPR015860">
    <property type="entry name" value="ABC_transpr_TagH-like"/>
</dbReference>
<proteinExistence type="inferred from homology"/>
<dbReference type="Pfam" id="PF00005">
    <property type="entry name" value="ABC_tran"/>
    <property type="match status" value="1"/>
</dbReference>
<name>A0A0R0CV91_9GAMM</name>
<evidence type="ECO:0000256" key="4">
    <source>
        <dbReference type="ARBA" id="ARBA00022840"/>
    </source>
</evidence>
<dbReference type="CDD" id="cd03220">
    <property type="entry name" value="ABC_KpsT_Wzt"/>
    <property type="match status" value="1"/>
</dbReference>
<dbReference type="PROSITE" id="PS50893">
    <property type="entry name" value="ABC_TRANSPORTER_2"/>
    <property type="match status" value="1"/>
</dbReference>
<dbReference type="CDD" id="cd10147">
    <property type="entry name" value="Wzt_C-like"/>
    <property type="match status" value="1"/>
</dbReference>
<dbReference type="SUPFAM" id="SSF52540">
    <property type="entry name" value="P-loop containing nucleoside triphosphate hydrolases"/>
    <property type="match status" value="1"/>
</dbReference>
<dbReference type="InterPro" id="IPR027417">
    <property type="entry name" value="P-loop_NTPase"/>
</dbReference>
<comment type="caution">
    <text evidence="6">The sequence shown here is derived from an EMBL/GenBank/DDBJ whole genome shotgun (WGS) entry which is preliminary data.</text>
</comment>
<evidence type="ECO:0000259" key="5">
    <source>
        <dbReference type="PROSITE" id="PS50893"/>
    </source>
</evidence>
<dbReference type="GO" id="GO:0005524">
    <property type="term" value="F:ATP binding"/>
    <property type="evidence" value="ECO:0007669"/>
    <property type="project" value="UniProtKB-KW"/>
</dbReference>
<organism evidence="6 7">
    <name type="scientific">Stenotrophomonas chelatiphaga</name>
    <dbReference type="NCBI Taxonomy" id="517011"/>
    <lineage>
        <taxon>Bacteria</taxon>
        <taxon>Pseudomonadati</taxon>
        <taxon>Pseudomonadota</taxon>
        <taxon>Gammaproteobacteria</taxon>
        <taxon>Lysobacterales</taxon>
        <taxon>Lysobacteraceae</taxon>
        <taxon>Stenotrophomonas</taxon>
    </lineage>
</organism>
<dbReference type="GO" id="GO:0140359">
    <property type="term" value="F:ABC-type transporter activity"/>
    <property type="evidence" value="ECO:0007669"/>
    <property type="project" value="InterPro"/>
</dbReference>
<protein>
    <submittedName>
        <fullName evidence="6">Phosphate ABC transporter ATPase</fullName>
    </submittedName>
</protein>
<sequence>MTSSSDIAVPPVVSVRGISKTFRIFDAPAHRLLLPLLNRIRRVFGIAPRPVRVFRALDNVSFEIAPGETVGIIGRNGSGKSTLLQILVGTLQPNEGEVMVKGRVSALLELGAGFNPEFSGRDNAYLAGAIIGLSRAEMDSLLPQIEKFADIGEFIEQPVKTYSSGMYVRLAFSVAIHVSPDILVVDEALAVGDTAFQTKCLTRIRRMQSEGVSIILVTHSTNTLLEYCDRGIYLRRGEMVLDGACRDVVKRYADDLVDEEGGAVIYADDSITVAEPADEDHPQSRAIALNADGPASEIVEASILDSNGQGRTTFSNGDQIVVRVGIRVHRRIEAPCFGVQIKSVDDIALWAGTTQNMSLTPKALEPGKYEFSWRLKLDMTGNRYVIALGIGDIDSGEYHRHSRVPYAGHIDVLPEPHSGHGWLAPKPQFSDPKRLAR</sequence>
<keyword evidence="2" id="KW-0813">Transport</keyword>
<dbReference type="GO" id="GO:0016020">
    <property type="term" value="C:membrane"/>
    <property type="evidence" value="ECO:0007669"/>
    <property type="project" value="InterPro"/>
</dbReference>
<dbReference type="Proteomes" id="UP000051386">
    <property type="component" value="Unassembled WGS sequence"/>
</dbReference>
<dbReference type="InterPro" id="IPR050683">
    <property type="entry name" value="Bact_Polysacc_Export_ATP-bd"/>
</dbReference>
<dbReference type="Gene3D" id="2.70.50.60">
    <property type="entry name" value="abc- transporter (atp binding component) like domain"/>
    <property type="match status" value="1"/>
</dbReference>
<evidence type="ECO:0000256" key="2">
    <source>
        <dbReference type="ARBA" id="ARBA00022448"/>
    </source>
</evidence>
<accession>A0A0R0CV91</accession>
<dbReference type="AlphaFoldDB" id="A0A0R0CV91"/>
<dbReference type="GO" id="GO:0016887">
    <property type="term" value="F:ATP hydrolysis activity"/>
    <property type="evidence" value="ECO:0007669"/>
    <property type="project" value="InterPro"/>
</dbReference>
<dbReference type="EMBL" id="LDJK01000039">
    <property type="protein sequence ID" value="KRG73709.1"/>
    <property type="molecule type" value="Genomic_DNA"/>
</dbReference>
<keyword evidence="3" id="KW-0547">Nucleotide-binding</keyword>
<evidence type="ECO:0000256" key="3">
    <source>
        <dbReference type="ARBA" id="ARBA00022741"/>
    </source>
</evidence>
<feature type="domain" description="ABC transporter" evidence="5">
    <location>
        <begin position="38"/>
        <end position="261"/>
    </location>
</feature>
<dbReference type="InterPro" id="IPR003439">
    <property type="entry name" value="ABC_transporter-like_ATP-bd"/>
</dbReference>
<evidence type="ECO:0000313" key="6">
    <source>
        <dbReference type="EMBL" id="KRG73709.1"/>
    </source>
</evidence>
<reference evidence="6 7" key="1">
    <citation type="submission" date="2015-05" db="EMBL/GenBank/DDBJ databases">
        <title>Genome sequencing and analysis of members of genus Stenotrophomonas.</title>
        <authorList>
            <person name="Patil P.P."/>
            <person name="Midha S."/>
            <person name="Patil P.B."/>
        </authorList>
    </citation>
    <scope>NUCLEOTIDE SEQUENCE [LARGE SCALE GENOMIC DNA]</scope>
    <source>
        <strain evidence="6 7">DSM 21508</strain>
    </source>
</reference>
<dbReference type="PANTHER" id="PTHR46743">
    <property type="entry name" value="TEICHOIC ACIDS EXPORT ATP-BINDING PROTEIN TAGH"/>
    <property type="match status" value="1"/>
</dbReference>
<keyword evidence="7" id="KW-1185">Reference proteome</keyword>
<evidence type="ECO:0000313" key="7">
    <source>
        <dbReference type="Proteomes" id="UP000051386"/>
    </source>
</evidence>